<dbReference type="EMBL" id="BSYI01000016">
    <property type="protein sequence ID" value="GMG83149.1"/>
    <property type="molecule type" value="Genomic_DNA"/>
</dbReference>
<dbReference type="InterPro" id="IPR016162">
    <property type="entry name" value="Ald_DH_N"/>
</dbReference>
<dbReference type="Gene3D" id="3.40.309.10">
    <property type="entry name" value="Aldehyde Dehydrogenase, Chain A, domain 2"/>
    <property type="match status" value="1"/>
</dbReference>
<feature type="domain" description="Aldehyde dehydrogenase" evidence="3">
    <location>
        <begin position="27"/>
        <end position="474"/>
    </location>
</feature>
<organism evidence="4 5">
    <name type="scientific">Paralimibaculum aggregatum</name>
    <dbReference type="NCBI Taxonomy" id="3036245"/>
    <lineage>
        <taxon>Bacteria</taxon>
        <taxon>Pseudomonadati</taxon>
        <taxon>Pseudomonadota</taxon>
        <taxon>Alphaproteobacteria</taxon>
        <taxon>Rhodobacterales</taxon>
        <taxon>Paracoccaceae</taxon>
        <taxon>Paralimibaculum</taxon>
    </lineage>
</organism>
<dbReference type="RefSeq" id="WP_285671949.1">
    <property type="nucleotide sequence ID" value="NZ_BSYI01000016.1"/>
</dbReference>
<sequence length="479" mass="49895">MTKAMQDVIDVRHLIAGEWIASPATDVTTDPYRGTAVARVARGDAGVVDRAVAAARAAAPGVAAMPAHERAAILHRAAALIVERAGEIGETMARETGKALGDATGEVRRSQDTMTLSAEEAVRIEGSHVPLDASAMGSGKIAFMLRFPVGVVGAVTPFNAPFNLACHKIGPAFAAGNACVLKPPPQAAAVVDRLARIFEDAGAPPGALNVVHGGADVGRALVADPRVDFVTFTGSSGAGAAIKAATGLRHVALELGGAGQTIVHADGDLERAAPMVARNAMRLAGQSCISVQTVYVHRSVLARFTEMVVAEVERLVTGDPLAEGTDIGTLIDEAAARRVESWIAEARAGGARILTGGTRQGAAVTPTVIADPQPTDRVVCDEVFGPVVSLVGYDDIEAVFRSVSESRYGLQCGIFTASNAVMLRAYRAIRTGGLIVNGTSTWRTDQLAYGGVKDSGIGREGPRYAIRDMTEERMILFNM</sequence>
<evidence type="ECO:0000313" key="4">
    <source>
        <dbReference type="EMBL" id="GMG83149.1"/>
    </source>
</evidence>
<evidence type="ECO:0000313" key="5">
    <source>
        <dbReference type="Proteomes" id="UP001239909"/>
    </source>
</evidence>
<accession>A0ABQ6LIQ0</accession>
<reference evidence="4 5" key="1">
    <citation type="submission" date="2023-04" db="EMBL/GenBank/DDBJ databases">
        <title>Marinoamorphus aggregata gen. nov., sp. Nov., isolate from tissue of brittle star Ophioplocus japonicus.</title>
        <authorList>
            <person name="Kawano K."/>
            <person name="Sawayama S."/>
            <person name="Nakagawa S."/>
        </authorList>
    </citation>
    <scope>NUCLEOTIDE SEQUENCE [LARGE SCALE GENOMIC DNA]</scope>
    <source>
        <strain evidence="4 5">NKW23</strain>
    </source>
</reference>
<proteinExistence type="inferred from homology"/>
<comment type="similarity">
    <text evidence="1">Belongs to the aldehyde dehydrogenase family.</text>
</comment>
<evidence type="ECO:0000256" key="1">
    <source>
        <dbReference type="ARBA" id="ARBA00009986"/>
    </source>
</evidence>
<evidence type="ECO:0000256" key="2">
    <source>
        <dbReference type="ARBA" id="ARBA00023002"/>
    </source>
</evidence>
<dbReference type="InterPro" id="IPR051020">
    <property type="entry name" value="ALDH-related_metabolic_enz"/>
</dbReference>
<dbReference type="PANTHER" id="PTHR42991">
    <property type="entry name" value="ALDEHYDE DEHYDROGENASE"/>
    <property type="match status" value="1"/>
</dbReference>
<dbReference type="Proteomes" id="UP001239909">
    <property type="component" value="Unassembled WGS sequence"/>
</dbReference>
<gene>
    <name evidence="4" type="ORF">LNKW23_23620</name>
</gene>
<dbReference type="SUPFAM" id="SSF53720">
    <property type="entry name" value="ALDH-like"/>
    <property type="match status" value="1"/>
</dbReference>
<protein>
    <submittedName>
        <fullName evidence="4">Aldehyde dehydrogenase family protein</fullName>
    </submittedName>
</protein>
<dbReference type="Gene3D" id="3.40.605.10">
    <property type="entry name" value="Aldehyde Dehydrogenase, Chain A, domain 1"/>
    <property type="match status" value="1"/>
</dbReference>
<dbReference type="InterPro" id="IPR015590">
    <property type="entry name" value="Aldehyde_DH_dom"/>
</dbReference>
<dbReference type="PANTHER" id="PTHR42991:SF1">
    <property type="entry name" value="ALDEHYDE DEHYDROGENASE"/>
    <property type="match status" value="1"/>
</dbReference>
<evidence type="ECO:0000259" key="3">
    <source>
        <dbReference type="Pfam" id="PF00171"/>
    </source>
</evidence>
<name>A0ABQ6LIQ0_9RHOB</name>
<keyword evidence="5" id="KW-1185">Reference proteome</keyword>
<dbReference type="Pfam" id="PF00171">
    <property type="entry name" value="Aldedh"/>
    <property type="match status" value="1"/>
</dbReference>
<dbReference type="InterPro" id="IPR016163">
    <property type="entry name" value="Ald_DH_C"/>
</dbReference>
<comment type="caution">
    <text evidence="4">The sequence shown here is derived from an EMBL/GenBank/DDBJ whole genome shotgun (WGS) entry which is preliminary data.</text>
</comment>
<keyword evidence="2" id="KW-0560">Oxidoreductase</keyword>
<dbReference type="InterPro" id="IPR016161">
    <property type="entry name" value="Ald_DH/histidinol_DH"/>
</dbReference>